<sequence>MNQTYAVAGVSAVVLATVLVGALGLRVSRTTSDFYVASRSVPPRLNAFAVSGEYLSAASFLGVAGLVLAHGADMLWFPIGYTAGFLVLLAFVAAPLRRSGAYTLPDFAEARLESRAVRRIAGVLVVGVGWLYLLPQLRGAGLTLRLLTGAPGWFGGLVVAAVVTVAVASGGMRSITFVQAFQYWLKLTALLVPAVFLLLAWRADHAPAPAWDERPVFQRSTEVRTDATLRLTVQEPVRITATGTVDGRALHGGPLTLDPGPHRIGPATTLRFPPGARVPLPDAGDGRAAASGWANPLASGREQHGLYATYGLILATFLGTMGLPHVVVRFYTNPDGRAARRTTVAVLGLLGAFYLLVPLYGVLGRLYAPDLLLTGDADAAVLVLPQRLIGGVGGDLLGALVAGGACAAFLSTVSGLTMSVAGVLAQDVLPALGIRHHRLATLPAIAVPTAANAVVSDLPVADAVGLAFAVSASSFCPLLVLGIWWRGLTPPGAVAGLLLGGGSALTAVTVTIAGGARSGLLHTLLAWPAVWSVPVGFTAMVLTSLATRDRTPASASATMARLHLPEATAGQGAGRTERRDAGRRAATRHPHERDPHRTERDAPAPGLDDAGPRDPGPRDPDSRDPGPRDRDSRGPGPGGPDSCGPGSGGPGSRDLSPRDPDSCGPGPGGPGPEPAV</sequence>
<dbReference type="Proteomes" id="UP000015423">
    <property type="component" value="Chromosome"/>
</dbReference>
<name>S5V0G3_STRC3</name>
<evidence type="ECO:0000313" key="12">
    <source>
        <dbReference type="EMBL" id="AGS73073.1"/>
    </source>
</evidence>
<dbReference type="CDD" id="cd11480">
    <property type="entry name" value="SLC5sbd_u4"/>
    <property type="match status" value="1"/>
</dbReference>
<dbReference type="PANTHER" id="PTHR48086">
    <property type="entry name" value="SODIUM/PROLINE SYMPORTER-RELATED"/>
    <property type="match status" value="1"/>
</dbReference>
<keyword evidence="5 11" id="KW-0812">Transmembrane</keyword>
<feature type="compositionally biased region" description="Basic and acidic residues" evidence="10">
    <location>
        <begin position="575"/>
        <end position="602"/>
    </location>
</feature>
<dbReference type="eggNOG" id="COG4147">
    <property type="taxonomic scope" value="Bacteria"/>
</dbReference>
<dbReference type="PANTHER" id="PTHR48086:SF6">
    <property type="entry name" value="CATION_ACETATE SYMPORTER ACTP"/>
    <property type="match status" value="1"/>
</dbReference>
<dbReference type="GO" id="GO:0006847">
    <property type="term" value="P:plasma membrane acetate transport"/>
    <property type="evidence" value="ECO:0007669"/>
    <property type="project" value="TreeGrafter"/>
</dbReference>
<comment type="subcellular location">
    <subcellularLocation>
        <location evidence="1">Cell membrane</location>
        <topology evidence="1">Multi-pass membrane protein</topology>
    </subcellularLocation>
</comment>
<protein>
    <submittedName>
        <fullName evidence="12">Transmembrane transport protein</fullName>
    </submittedName>
</protein>
<dbReference type="Gene3D" id="1.20.1730.10">
    <property type="entry name" value="Sodium/glucose cotransporter"/>
    <property type="match status" value="1"/>
</dbReference>
<dbReference type="EMBL" id="CP006259">
    <property type="protein sequence ID" value="AGS73073.1"/>
    <property type="molecule type" value="Genomic_DNA"/>
</dbReference>
<keyword evidence="13" id="KW-1185">Reference proteome</keyword>
<evidence type="ECO:0000256" key="7">
    <source>
        <dbReference type="ARBA" id="ARBA00022989"/>
    </source>
</evidence>
<feature type="compositionally biased region" description="Gly residues" evidence="10">
    <location>
        <begin position="635"/>
        <end position="651"/>
    </location>
</feature>
<feature type="transmembrane region" description="Helical" evidence="11">
    <location>
        <begin position="153"/>
        <end position="171"/>
    </location>
</feature>
<keyword evidence="3" id="KW-0813">Transport</keyword>
<dbReference type="PATRIC" id="fig|1214242.5.peg.6421"/>
<dbReference type="InterPro" id="IPR050277">
    <property type="entry name" value="Sodium:Solute_Symporter"/>
</dbReference>
<feature type="transmembrane region" description="Helical" evidence="11">
    <location>
        <begin position="343"/>
        <end position="363"/>
    </location>
</feature>
<organism evidence="12 13">
    <name type="scientific">Streptomyces collinus (strain DSM 40733 / Tue 365)</name>
    <dbReference type="NCBI Taxonomy" id="1214242"/>
    <lineage>
        <taxon>Bacteria</taxon>
        <taxon>Bacillati</taxon>
        <taxon>Actinomycetota</taxon>
        <taxon>Actinomycetes</taxon>
        <taxon>Kitasatosporales</taxon>
        <taxon>Streptomycetaceae</taxon>
        <taxon>Streptomyces</taxon>
    </lineage>
</organism>
<evidence type="ECO:0000256" key="9">
    <source>
        <dbReference type="RuleBase" id="RU362091"/>
    </source>
</evidence>
<keyword evidence="7 11" id="KW-1133">Transmembrane helix</keyword>
<evidence type="ECO:0000256" key="1">
    <source>
        <dbReference type="ARBA" id="ARBA00004651"/>
    </source>
</evidence>
<dbReference type="STRING" id="1214242.B446_31345"/>
<dbReference type="GO" id="GO:0005886">
    <property type="term" value="C:plasma membrane"/>
    <property type="evidence" value="ECO:0007669"/>
    <property type="project" value="UniProtKB-SubCell"/>
</dbReference>
<gene>
    <name evidence="12" type="ORF">B446_31345</name>
</gene>
<comment type="similarity">
    <text evidence="2 9">Belongs to the sodium:solute symporter (SSF) (TC 2.A.21) family.</text>
</comment>
<evidence type="ECO:0000256" key="5">
    <source>
        <dbReference type="ARBA" id="ARBA00022692"/>
    </source>
</evidence>
<feature type="transmembrane region" description="Helical" evidence="11">
    <location>
        <begin position="492"/>
        <end position="513"/>
    </location>
</feature>
<feature type="transmembrane region" description="Helical" evidence="11">
    <location>
        <begin position="6"/>
        <end position="25"/>
    </location>
</feature>
<evidence type="ECO:0000256" key="6">
    <source>
        <dbReference type="ARBA" id="ARBA00022847"/>
    </source>
</evidence>
<evidence type="ECO:0000256" key="2">
    <source>
        <dbReference type="ARBA" id="ARBA00006434"/>
    </source>
</evidence>
<reference evidence="12 13" key="2">
    <citation type="journal article" date="2013" name="J. Biotechnol.">
        <title>Complete genome sequence of the kirromycin producer Streptomyces collinus Tu 365 consisting of a linear chromosome and two linear plasmids.</title>
        <authorList>
            <person name="Ruckert C."/>
            <person name="Szczepanowski R."/>
            <person name="Albersmeier A."/>
            <person name="Goesmann A."/>
            <person name="Iftime D."/>
            <person name="Musiol E.M."/>
            <person name="Blin K."/>
            <person name="Wohlleben W."/>
            <person name="Puhler A."/>
            <person name="Kalinowski J."/>
            <person name="Weber T."/>
        </authorList>
    </citation>
    <scope>NUCLEOTIDE SEQUENCE [LARGE SCALE GENOMIC DNA]</scope>
    <source>
        <strain evidence="13">DSM 40733 / Tue 365</strain>
    </source>
</reference>
<dbReference type="Pfam" id="PF00474">
    <property type="entry name" value="SSF"/>
    <property type="match status" value="2"/>
</dbReference>
<dbReference type="KEGG" id="sci:B446_31345"/>
<evidence type="ECO:0000256" key="11">
    <source>
        <dbReference type="SAM" id="Phobius"/>
    </source>
</evidence>
<keyword evidence="4" id="KW-1003">Cell membrane</keyword>
<evidence type="ECO:0000256" key="4">
    <source>
        <dbReference type="ARBA" id="ARBA00022475"/>
    </source>
</evidence>
<dbReference type="RefSeq" id="WP_020943483.1">
    <property type="nucleotide sequence ID" value="NC_021985.1"/>
</dbReference>
<dbReference type="AlphaFoldDB" id="S5V0G3"/>
<evidence type="ECO:0000313" key="13">
    <source>
        <dbReference type="Proteomes" id="UP000015423"/>
    </source>
</evidence>
<keyword evidence="8 11" id="KW-0472">Membrane</keyword>
<feature type="transmembrane region" description="Helical" evidence="11">
    <location>
        <begin position="183"/>
        <end position="201"/>
    </location>
</feature>
<dbReference type="GO" id="GO:0015293">
    <property type="term" value="F:symporter activity"/>
    <property type="evidence" value="ECO:0007669"/>
    <property type="project" value="UniProtKB-KW"/>
</dbReference>
<feature type="transmembrane region" description="Helical" evidence="11">
    <location>
        <begin position="75"/>
        <end position="96"/>
    </location>
</feature>
<evidence type="ECO:0000256" key="8">
    <source>
        <dbReference type="ARBA" id="ARBA00023136"/>
    </source>
</evidence>
<feature type="transmembrane region" description="Helical" evidence="11">
    <location>
        <begin position="45"/>
        <end position="69"/>
    </location>
</feature>
<feature type="transmembrane region" description="Helical" evidence="11">
    <location>
        <begin position="307"/>
        <end position="331"/>
    </location>
</feature>
<evidence type="ECO:0000256" key="3">
    <source>
        <dbReference type="ARBA" id="ARBA00022448"/>
    </source>
</evidence>
<evidence type="ECO:0000256" key="10">
    <source>
        <dbReference type="SAM" id="MobiDB-lite"/>
    </source>
</evidence>
<keyword evidence="6" id="KW-0769">Symport</keyword>
<dbReference type="GO" id="GO:0015123">
    <property type="term" value="F:acetate transmembrane transporter activity"/>
    <property type="evidence" value="ECO:0007669"/>
    <property type="project" value="TreeGrafter"/>
</dbReference>
<feature type="compositionally biased region" description="Pro residues" evidence="10">
    <location>
        <begin position="667"/>
        <end position="676"/>
    </location>
</feature>
<feature type="region of interest" description="Disordered" evidence="10">
    <location>
        <begin position="556"/>
        <end position="676"/>
    </location>
</feature>
<dbReference type="HOGENOM" id="CLU_018808_8_1_11"/>
<accession>S5V0G3</accession>
<dbReference type="PROSITE" id="PS50283">
    <property type="entry name" value="NA_SOLUT_SYMP_3"/>
    <property type="match status" value="1"/>
</dbReference>
<proteinExistence type="inferred from homology"/>
<dbReference type="InterPro" id="IPR001734">
    <property type="entry name" value="Na/solute_symporter"/>
</dbReference>
<feature type="transmembrane region" description="Helical" evidence="11">
    <location>
        <begin position="116"/>
        <end position="133"/>
    </location>
</feature>
<dbReference type="InterPro" id="IPR038377">
    <property type="entry name" value="Na/Glc_symporter_sf"/>
</dbReference>
<feature type="transmembrane region" description="Helical" evidence="11">
    <location>
        <begin position="466"/>
        <end position="485"/>
    </location>
</feature>
<reference evidence="13" key="1">
    <citation type="submission" date="2012-10" db="EMBL/GenBank/DDBJ databases">
        <title>The complete genome sequence of Streptomyces collinus Tu 365.</title>
        <authorList>
            <person name="Ruckert C."/>
            <person name="Szczepanowski R."/>
            <person name="Goesmann A."/>
            <person name="Pross E.K."/>
            <person name="Musiol E.M."/>
            <person name="Blin K."/>
            <person name="Wohlleben W."/>
            <person name="Puhler A."/>
            <person name="Weber T."/>
            <person name="Kalinowski J."/>
        </authorList>
    </citation>
    <scope>NUCLEOTIDE SEQUENCE [LARGE SCALE GENOMIC DNA]</scope>
    <source>
        <strain evidence="13">DSM 40733 / Tue 365</strain>
    </source>
</reference>
<feature type="transmembrane region" description="Helical" evidence="11">
    <location>
        <begin position="525"/>
        <end position="546"/>
    </location>
</feature>
<feature type="compositionally biased region" description="Basic and acidic residues" evidence="10">
    <location>
        <begin position="610"/>
        <end position="633"/>
    </location>
</feature>